<dbReference type="SUPFAM" id="SSF56219">
    <property type="entry name" value="DNase I-like"/>
    <property type="match status" value="1"/>
</dbReference>
<dbReference type="GO" id="GO:0006284">
    <property type="term" value="P:base-excision repair"/>
    <property type="evidence" value="ECO:0007669"/>
    <property type="project" value="TreeGrafter"/>
</dbReference>
<gene>
    <name evidence="6" type="ORF">FSB_LOCUS21460</name>
</gene>
<dbReference type="GO" id="GO:0008311">
    <property type="term" value="F:double-stranded DNA 3'-5' DNA exonuclease activity"/>
    <property type="evidence" value="ECO:0007669"/>
    <property type="project" value="TreeGrafter"/>
</dbReference>
<name>A0A2N9G1Y9_FAGSY</name>
<organism evidence="6">
    <name type="scientific">Fagus sylvatica</name>
    <name type="common">Beechnut</name>
    <dbReference type="NCBI Taxonomy" id="28930"/>
    <lineage>
        <taxon>Eukaryota</taxon>
        <taxon>Viridiplantae</taxon>
        <taxon>Streptophyta</taxon>
        <taxon>Embryophyta</taxon>
        <taxon>Tracheophyta</taxon>
        <taxon>Spermatophyta</taxon>
        <taxon>Magnoliopsida</taxon>
        <taxon>eudicotyledons</taxon>
        <taxon>Gunneridae</taxon>
        <taxon>Pentapetalae</taxon>
        <taxon>rosids</taxon>
        <taxon>fabids</taxon>
        <taxon>Fagales</taxon>
        <taxon>Fagaceae</taxon>
        <taxon>Fagus</taxon>
    </lineage>
</organism>
<evidence type="ECO:0008006" key="7">
    <source>
        <dbReference type="Google" id="ProtNLM"/>
    </source>
</evidence>
<accession>A0A2N9G1Y9</accession>
<evidence type="ECO:0000256" key="3">
    <source>
        <dbReference type="ARBA" id="ARBA00022842"/>
    </source>
</evidence>
<dbReference type="GO" id="GO:0046872">
    <property type="term" value="F:metal ion binding"/>
    <property type="evidence" value="ECO:0007669"/>
    <property type="project" value="UniProtKB-KW"/>
</dbReference>
<comment type="cofactor">
    <cofactor evidence="4">
        <name>Mg(2+)</name>
        <dbReference type="ChEBI" id="CHEBI:18420"/>
    </cofactor>
    <cofactor evidence="4">
        <name>Mn(2+)</name>
        <dbReference type="ChEBI" id="CHEBI:29035"/>
    </cofactor>
    <text evidence="4">Probably binds two magnesium or manganese ions per subunit.</text>
</comment>
<keyword evidence="4" id="KW-0464">Manganese</keyword>
<feature type="compositionally biased region" description="Polar residues" evidence="5">
    <location>
        <begin position="53"/>
        <end position="65"/>
    </location>
</feature>
<evidence type="ECO:0000256" key="5">
    <source>
        <dbReference type="SAM" id="MobiDB-lite"/>
    </source>
</evidence>
<feature type="binding site" evidence="4">
    <location>
        <position position="125"/>
    </location>
    <ligand>
        <name>Mg(2+)</name>
        <dbReference type="ChEBI" id="CHEBI:18420"/>
        <label>1</label>
    </ligand>
</feature>
<dbReference type="GO" id="GO:0008081">
    <property type="term" value="F:phosphoric diester hydrolase activity"/>
    <property type="evidence" value="ECO:0007669"/>
    <property type="project" value="TreeGrafter"/>
</dbReference>
<dbReference type="GO" id="GO:0003906">
    <property type="term" value="F:DNA-(apurinic or apyrimidinic site) endonuclease activity"/>
    <property type="evidence" value="ECO:0007669"/>
    <property type="project" value="TreeGrafter"/>
</dbReference>
<evidence type="ECO:0000256" key="4">
    <source>
        <dbReference type="PIRSR" id="PIRSR604808-2"/>
    </source>
</evidence>
<dbReference type="AlphaFoldDB" id="A0A2N9G1Y9"/>
<dbReference type="PANTHER" id="PTHR22748:SF19">
    <property type="entry name" value="ENDONUCLEASE_EXONUCLEASE_PHOSPHATASE DOMAIN-CONTAINING PROTEIN"/>
    <property type="match status" value="1"/>
</dbReference>
<sequence>MWRSPTMSFLLHRLAQRGAVRAQSLNSSYSTMLLQQSQISNQSSTKDMASFQDECNSPAKSQFPDQNAGGVQGRQIGDNVARKEKISFLVNTGALHAIGSQRAAGRYGSWDAIVVFMKLRILTWNVQGLNNPNKRVVVKNKLEEWKGDLLCLQETKIDKMEQYIVRSLCGSPSVDWVAAEAMHTWVFSGVYDPNDDYYQNGFVGGIKRGEVPVEGDLCVAGDFNVIHYPSERLGCDRFTLAMHEFSDVIKGLNLIDLP</sequence>
<evidence type="ECO:0000313" key="6">
    <source>
        <dbReference type="EMBL" id="SPC93578.1"/>
    </source>
</evidence>
<keyword evidence="3 4" id="KW-0460">Magnesium</keyword>
<dbReference type="InterPro" id="IPR004808">
    <property type="entry name" value="AP_endonuc_1"/>
</dbReference>
<dbReference type="InterPro" id="IPR036691">
    <property type="entry name" value="Endo/exonu/phosph_ase_sf"/>
</dbReference>
<dbReference type="PANTHER" id="PTHR22748">
    <property type="entry name" value="AP ENDONUCLEASE"/>
    <property type="match status" value="1"/>
</dbReference>
<evidence type="ECO:0000256" key="2">
    <source>
        <dbReference type="ARBA" id="ARBA00022801"/>
    </source>
</evidence>
<feature type="binding site" evidence="4">
    <location>
        <position position="154"/>
    </location>
    <ligand>
        <name>Mg(2+)</name>
        <dbReference type="ChEBI" id="CHEBI:18420"/>
        <label>1</label>
    </ligand>
</feature>
<evidence type="ECO:0000256" key="1">
    <source>
        <dbReference type="ARBA" id="ARBA00022723"/>
    </source>
</evidence>
<proteinExistence type="predicted"/>
<dbReference type="Gene3D" id="3.60.10.10">
    <property type="entry name" value="Endonuclease/exonuclease/phosphatase"/>
    <property type="match status" value="1"/>
</dbReference>
<protein>
    <recommendedName>
        <fullName evidence="7">Endonuclease/exonuclease/phosphatase domain-containing protein</fullName>
    </recommendedName>
</protein>
<dbReference type="EMBL" id="OIVN01001406">
    <property type="protein sequence ID" value="SPC93578.1"/>
    <property type="molecule type" value="Genomic_DNA"/>
</dbReference>
<keyword evidence="2" id="KW-0378">Hydrolase</keyword>
<reference evidence="6" key="1">
    <citation type="submission" date="2018-02" db="EMBL/GenBank/DDBJ databases">
        <authorList>
            <person name="Cohen D.B."/>
            <person name="Kent A.D."/>
        </authorList>
    </citation>
    <scope>NUCLEOTIDE SEQUENCE</scope>
</reference>
<dbReference type="GO" id="GO:0005634">
    <property type="term" value="C:nucleus"/>
    <property type="evidence" value="ECO:0007669"/>
    <property type="project" value="TreeGrafter"/>
</dbReference>
<keyword evidence="1 4" id="KW-0479">Metal-binding</keyword>
<feature type="region of interest" description="Disordered" evidence="5">
    <location>
        <begin position="45"/>
        <end position="72"/>
    </location>
</feature>